<keyword evidence="2" id="KW-1133">Transmembrane helix</keyword>
<dbReference type="EMBL" id="MU006216">
    <property type="protein sequence ID" value="KAF2833839.1"/>
    <property type="molecule type" value="Genomic_DNA"/>
</dbReference>
<evidence type="ECO:0000313" key="4">
    <source>
        <dbReference type="Proteomes" id="UP000799424"/>
    </source>
</evidence>
<dbReference type="OrthoDB" id="8954335at2759"/>
<keyword evidence="2" id="KW-0812">Transmembrane</keyword>
<organism evidence="3 4">
    <name type="scientific">Ophiobolus disseminans</name>
    <dbReference type="NCBI Taxonomy" id="1469910"/>
    <lineage>
        <taxon>Eukaryota</taxon>
        <taxon>Fungi</taxon>
        <taxon>Dikarya</taxon>
        <taxon>Ascomycota</taxon>
        <taxon>Pezizomycotina</taxon>
        <taxon>Dothideomycetes</taxon>
        <taxon>Pleosporomycetidae</taxon>
        <taxon>Pleosporales</taxon>
        <taxon>Pleosporineae</taxon>
        <taxon>Phaeosphaeriaceae</taxon>
        <taxon>Ophiobolus</taxon>
    </lineage>
</organism>
<sequence length="308" mass="33781">MDFRTPAGTTSKSYMRTGSSNDHTSREWASMSSSSKSVYGRTRKARVGTANRARHAKYGRILFAILLVVVATLVFTRRTLEDQGNPIVVVMGASGASKESLIKGLGGQRDSLYELEGVAFDHENLTTYHVHELANEQPAWILNTPDIPEVNNDANDADNALAAARAWESTAITLASIGKPLTGIVYVYDVSRDGSSFKDIELFAQFVGAASFKNAEIAFTNWTVKDSLQIQRIKNQWLTLTDYDGRILKYNGEKDSVPNYRHYLGGRKPAVPQIVDEIVVQKKKWADTAVGKALIVGAKGCARHGGRA</sequence>
<evidence type="ECO:0000313" key="3">
    <source>
        <dbReference type="EMBL" id="KAF2833839.1"/>
    </source>
</evidence>
<reference evidence="3" key="1">
    <citation type="journal article" date="2020" name="Stud. Mycol.">
        <title>101 Dothideomycetes genomes: a test case for predicting lifestyles and emergence of pathogens.</title>
        <authorList>
            <person name="Haridas S."/>
            <person name="Albert R."/>
            <person name="Binder M."/>
            <person name="Bloem J."/>
            <person name="Labutti K."/>
            <person name="Salamov A."/>
            <person name="Andreopoulos B."/>
            <person name="Baker S."/>
            <person name="Barry K."/>
            <person name="Bills G."/>
            <person name="Bluhm B."/>
            <person name="Cannon C."/>
            <person name="Castanera R."/>
            <person name="Culley D."/>
            <person name="Daum C."/>
            <person name="Ezra D."/>
            <person name="Gonzalez J."/>
            <person name="Henrissat B."/>
            <person name="Kuo A."/>
            <person name="Liang C."/>
            <person name="Lipzen A."/>
            <person name="Lutzoni F."/>
            <person name="Magnuson J."/>
            <person name="Mondo S."/>
            <person name="Nolan M."/>
            <person name="Ohm R."/>
            <person name="Pangilinan J."/>
            <person name="Park H.-J."/>
            <person name="Ramirez L."/>
            <person name="Alfaro M."/>
            <person name="Sun H."/>
            <person name="Tritt A."/>
            <person name="Yoshinaga Y."/>
            <person name="Zwiers L.-H."/>
            <person name="Turgeon B."/>
            <person name="Goodwin S."/>
            <person name="Spatafora J."/>
            <person name="Crous P."/>
            <person name="Grigoriev I."/>
        </authorList>
    </citation>
    <scope>NUCLEOTIDE SEQUENCE</scope>
    <source>
        <strain evidence="3">CBS 113818</strain>
    </source>
</reference>
<protein>
    <recommendedName>
        <fullName evidence="5">G domain-containing protein</fullName>
    </recommendedName>
</protein>
<feature type="transmembrane region" description="Helical" evidence="2">
    <location>
        <begin position="58"/>
        <end position="76"/>
    </location>
</feature>
<name>A0A6A7AMY1_9PLEO</name>
<proteinExistence type="predicted"/>
<feature type="region of interest" description="Disordered" evidence="1">
    <location>
        <begin position="1"/>
        <end position="35"/>
    </location>
</feature>
<gene>
    <name evidence="3" type="ORF">CC86DRAFT_376933</name>
</gene>
<dbReference type="AlphaFoldDB" id="A0A6A7AMY1"/>
<evidence type="ECO:0008006" key="5">
    <source>
        <dbReference type="Google" id="ProtNLM"/>
    </source>
</evidence>
<evidence type="ECO:0000256" key="1">
    <source>
        <dbReference type="SAM" id="MobiDB-lite"/>
    </source>
</evidence>
<keyword evidence="4" id="KW-1185">Reference proteome</keyword>
<accession>A0A6A7AMY1</accession>
<feature type="compositionally biased region" description="Polar residues" evidence="1">
    <location>
        <begin position="7"/>
        <end position="22"/>
    </location>
</feature>
<dbReference type="Proteomes" id="UP000799424">
    <property type="component" value="Unassembled WGS sequence"/>
</dbReference>
<keyword evidence="2" id="KW-0472">Membrane</keyword>
<evidence type="ECO:0000256" key="2">
    <source>
        <dbReference type="SAM" id="Phobius"/>
    </source>
</evidence>